<sequence>MSAVTEMQMRCDCGAADVRLSWGASEVRLGWDWFASELRLGCDGGATAVRLSWVATELRMRCDRGVSDNVRGGGSEQKEVKASSEHAGLESA</sequence>
<gene>
    <name evidence="2" type="ORF">CYMTET_9798</name>
</gene>
<dbReference type="AlphaFoldDB" id="A0AAE0GQS8"/>
<name>A0AAE0GQS8_9CHLO</name>
<feature type="compositionally biased region" description="Basic and acidic residues" evidence="1">
    <location>
        <begin position="76"/>
        <end position="92"/>
    </location>
</feature>
<protein>
    <submittedName>
        <fullName evidence="2">Uncharacterized protein</fullName>
    </submittedName>
</protein>
<evidence type="ECO:0000256" key="1">
    <source>
        <dbReference type="SAM" id="MobiDB-lite"/>
    </source>
</evidence>
<organism evidence="2 3">
    <name type="scientific">Cymbomonas tetramitiformis</name>
    <dbReference type="NCBI Taxonomy" id="36881"/>
    <lineage>
        <taxon>Eukaryota</taxon>
        <taxon>Viridiplantae</taxon>
        <taxon>Chlorophyta</taxon>
        <taxon>Pyramimonadophyceae</taxon>
        <taxon>Pyramimonadales</taxon>
        <taxon>Pyramimonadaceae</taxon>
        <taxon>Cymbomonas</taxon>
    </lineage>
</organism>
<evidence type="ECO:0000313" key="2">
    <source>
        <dbReference type="EMBL" id="KAK3282462.1"/>
    </source>
</evidence>
<evidence type="ECO:0000313" key="3">
    <source>
        <dbReference type="Proteomes" id="UP001190700"/>
    </source>
</evidence>
<feature type="region of interest" description="Disordered" evidence="1">
    <location>
        <begin position="68"/>
        <end position="92"/>
    </location>
</feature>
<dbReference type="EMBL" id="LGRX02003292">
    <property type="protein sequence ID" value="KAK3282462.1"/>
    <property type="molecule type" value="Genomic_DNA"/>
</dbReference>
<comment type="caution">
    <text evidence="2">The sequence shown here is derived from an EMBL/GenBank/DDBJ whole genome shotgun (WGS) entry which is preliminary data.</text>
</comment>
<reference evidence="2 3" key="1">
    <citation type="journal article" date="2015" name="Genome Biol. Evol.">
        <title>Comparative Genomics of a Bacterivorous Green Alga Reveals Evolutionary Causalities and Consequences of Phago-Mixotrophic Mode of Nutrition.</title>
        <authorList>
            <person name="Burns J.A."/>
            <person name="Paasch A."/>
            <person name="Narechania A."/>
            <person name="Kim E."/>
        </authorList>
    </citation>
    <scope>NUCLEOTIDE SEQUENCE [LARGE SCALE GENOMIC DNA]</scope>
    <source>
        <strain evidence="2 3">PLY_AMNH</strain>
    </source>
</reference>
<dbReference type="Proteomes" id="UP001190700">
    <property type="component" value="Unassembled WGS sequence"/>
</dbReference>
<proteinExistence type="predicted"/>
<keyword evidence="3" id="KW-1185">Reference proteome</keyword>
<accession>A0AAE0GQS8</accession>